<name>I2NV76_NEISI</name>
<dbReference type="PATRIC" id="fig|1095748.3.peg.672"/>
<protein>
    <submittedName>
        <fullName evidence="1">Uncharacterized protein</fullName>
    </submittedName>
</protein>
<dbReference type="Proteomes" id="UP000004473">
    <property type="component" value="Unassembled WGS sequence"/>
</dbReference>
<reference evidence="1 2" key="1">
    <citation type="submission" date="2012-04" db="EMBL/GenBank/DDBJ databases">
        <authorList>
            <person name="Harkins D.M."/>
            <person name="Madupu R."/>
            <person name="Durkin A.S."/>
            <person name="Torralba M."/>
            <person name="Methe B."/>
            <person name="Sutton G.G."/>
            <person name="Nelson K.E."/>
        </authorList>
    </citation>
    <scope>NUCLEOTIDE SEQUENCE [LARGE SCALE GENOMIC DNA]</scope>
    <source>
        <strain evidence="1 2">VK64</strain>
    </source>
</reference>
<dbReference type="EMBL" id="AJMT01000049">
    <property type="protein sequence ID" value="EIG29737.1"/>
    <property type="molecule type" value="Genomic_DNA"/>
</dbReference>
<comment type="caution">
    <text evidence="1">The sequence shown here is derived from an EMBL/GenBank/DDBJ whole genome shotgun (WGS) entry which is preliminary data.</text>
</comment>
<organism evidence="1 2">
    <name type="scientific">Neisseria sicca VK64</name>
    <dbReference type="NCBI Taxonomy" id="1095748"/>
    <lineage>
        <taxon>Bacteria</taxon>
        <taxon>Pseudomonadati</taxon>
        <taxon>Pseudomonadota</taxon>
        <taxon>Betaproteobacteria</taxon>
        <taxon>Neisseriales</taxon>
        <taxon>Neisseriaceae</taxon>
        <taxon>Neisseria</taxon>
    </lineage>
</organism>
<sequence length="56" mass="6719">MSWWEFRGFWGILQRSRQKNIPSDTVIPTYTDNQKSSETYRSVGFAHEPHKYKKVV</sequence>
<dbReference type="AlphaFoldDB" id="I2NV76"/>
<proteinExistence type="predicted"/>
<evidence type="ECO:0000313" key="1">
    <source>
        <dbReference type="EMBL" id="EIG29737.1"/>
    </source>
</evidence>
<accession>I2NV76</accession>
<gene>
    <name evidence="1" type="ORF">HMPREF1051_0595</name>
</gene>
<evidence type="ECO:0000313" key="2">
    <source>
        <dbReference type="Proteomes" id="UP000004473"/>
    </source>
</evidence>